<accession>A0ABU4C5M0</accession>
<dbReference type="RefSeq" id="WP_317546258.1">
    <property type="nucleotide sequence ID" value="NZ_JAWLKB010000064.1"/>
</dbReference>
<keyword evidence="2" id="KW-1185">Reference proteome</keyword>
<evidence type="ECO:0000313" key="2">
    <source>
        <dbReference type="Proteomes" id="UP001185927"/>
    </source>
</evidence>
<comment type="caution">
    <text evidence="1">The sequence shown here is derived from an EMBL/GenBank/DDBJ whole genome shotgun (WGS) entry which is preliminary data.</text>
</comment>
<dbReference type="Proteomes" id="UP001185927">
    <property type="component" value="Unassembled WGS sequence"/>
</dbReference>
<evidence type="ECO:0000313" key="1">
    <source>
        <dbReference type="EMBL" id="MDV6271653.1"/>
    </source>
</evidence>
<gene>
    <name evidence="1" type="ORF">R3Q16_34235</name>
</gene>
<reference evidence="1 2" key="1">
    <citation type="submission" date="2023-10" db="EMBL/GenBank/DDBJ databases">
        <title>Development of a sustainable strategy for remediation of hydrocarbon-contaminated territories based on the waste exchange concept.</title>
        <authorList>
            <person name="Krivoruchko A."/>
        </authorList>
    </citation>
    <scope>NUCLEOTIDE SEQUENCE [LARGE SCALE GENOMIC DNA]</scope>
    <source>
        <strain evidence="1 2">IEGM 1203</strain>
    </source>
</reference>
<proteinExistence type="predicted"/>
<protein>
    <submittedName>
        <fullName evidence="1">Uncharacterized protein</fullName>
    </submittedName>
</protein>
<name>A0ABU4C5M0_RHOGO</name>
<organism evidence="1 2">
    <name type="scientific">Rhodococcus globerulus</name>
    <dbReference type="NCBI Taxonomy" id="33008"/>
    <lineage>
        <taxon>Bacteria</taxon>
        <taxon>Bacillati</taxon>
        <taxon>Actinomycetota</taxon>
        <taxon>Actinomycetes</taxon>
        <taxon>Mycobacteriales</taxon>
        <taxon>Nocardiaceae</taxon>
        <taxon>Rhodococcus</taxon>
    </lineage>
</organism>
<dbReference type="EMBL" id="JAWLKB010000064">
    <property type="protein sequence ID" value="MDV6271653.1"/>
    <property type="molecule type" value="Genomic_DNA"/>
</dbReference>
<sequence>MVPVDDVAGLTVCRYDVQSSANATVLAGSQGLSAEASRRAVESAFAAPSAGACSQTATEVVAMRLVRPDGSGGGVFLAEANGCERFMVPGLTGYRAMPLEALALLEK</sequence>